<comment type="cofactor">
    <cofactor evidence="1">
        <name>Mg(2+)</name>
        <dbReference type="ChEBI" id="CHEBI:18420"/>
    </cofactor>
</comment>
<comment type="caution">
    <text evidence="6">The sequence shown here is derived from an EMBL/GenBank/DDBJ whole genome shotgun (WGS) entry which is preliminary data.</text>
</comment>
<evidence type="ECO:0000256" key="4">
    <source>
        <dbReference type="RuleBase" id="RU000384"/>
    </source>
</evidence>
<dbReference type="GO" id="GO:0006598">
    <property type="term" value="P:polyamine catabolic process"/>
    <property type="evidence" value="ECO:0007669"/>
    <property type="project" value="TreeGrafter"/>
</dbReference>
<dbReference type="Gene3D" id="3.10.20.70">
    <property type="entry name" value="Glutamine synthetase, N-terminal domain"/>
    <property type="match status" value="1"/>
</dbReference>
<protein>
    <submittedName>
        <fullName evidence="6">Glutamine synthetase</fullName>
    </submittedName>
</protein>
<dbReference type="PROSITE" id="PS51987">
    <property type="entry name" value="GS_CATALYTIC"/>
    <property type="match status" value="1"/>
</dbReference>
<dbReference type="Gene3D" id="3.30.590.10">
    <property type="entry name" value="Glutamine synthetase/guanido kinase, catalytic domain"/>
    <property type="match status" value="1"/>
</dbReference>
<dbReference type="Proteomes" id="UP000433101">
    <property type="component" value="Unassembled WGS sequence"/>
</dbReference>
<organism evidence="6 7">
    <name type="scientific">Stappia sediminis</name>
    <dbReference type="NCBI Taxonomy" id="2692190"/>
    <lineage>
        <taxon>Bacteria</taxon>
        <taxon>Pseudomonadati</taxon>
        <taxon>Pseudomonadota</taxon>
        <taxon>Alphaproteobacteria</taxon>
        <taxon>Hyphomicrobiales</taxon>
        <taxon>Stappiaceae</taxon>
        <taxon>Stappia</taxon>
    </lineage>
</organism>
<dbReference type="InterPro" id="IPR008146">
    <property type="entry name" value="Gln_synth_cat_dom"/>
</dbReference>
<sequence>MPAASKPEDLISHRPSSVGDAIEWLRSLRIDEVECMVPDMNGMMRGKIIPREDFIRVIADGIRLPEFLFFQAVTGDTADDSAVVNPLDRDIRAVPDIATLRYVPWYDEPTAQVICDSSFIDEKPVDFAPRQVLRSVLERYADKGLRPVVAPELEFYLTGRNDDPDLPLTVPYGLSGRRESGRQAYGIEHANDFDHVVNLIYEYCEKSRIEIATMAHESGPAQLEMNFRHGDPIERADQTFLFKRTARLAARRFDMVATFMAMPHQDMPGSATHIHQSVIDIATGKNIFANEDGSDSQELLHYIAGLQAYIPAAMSLFCPNVNSYRRIRLESDAPINVHWGRDNRTCGLRVPDSPPEARRVENRVIGADSNPYLAMAATLACGLLGLEEKRLPEPAVDVDAHTLGVSLPWHIHEALSVLETCKPLREILGERFVDAFVDVKRLEWRLYNKVISSWEREYLLLNV</sequence>
<comment type="similarity">
    <text evidence="3 4">Belongs to the glutamine synthetase family.</text>
</comment>
<evidence type="ECO:0000259" key="5">
    <source>
        <dbReference type="PROSITE" id="PS51987"/>
    </source>
</evidence>
<evidence type="ECO:0000256" key="2">
    <source>
        <dbReference type="ARBA" id="ARBA00022598"/>
    </source>
</evidence>
<dbReference type="PANTHER" id="PTHR43785">
    <property type="entry name" value="GAMMA-GLUTAMYLPUTRESCINE SYNTHETASE"/>
    <property type="match status" value="1"/>
</dbReference>
<accession>A0A7X3S651</accession>
<dbReference type="AlphaFoldDB" id="A0A7X3S651"/>
<keyword evidence="7" id="KW-1185">Reference proteome</keyword>
<dbReference type="PANTHER" id="PTHR43785:SF3">
    <property type="entry name" value="GS CATALYTIC DOMAIN-CONTAINING PROTEIN"/>
    <property type="match status" value="1"/>
</dbReference>
<dbReference type="Pfam" id="PF00120">
    <property type="entry name" value="Gln-synt_C"/>
    <property type="match status" value="1"/>
</dbReference>
<dbReference type="SMART" id="SM01230">
    <property type="entry name" value="Gln-synt_C"/>
    <property type="match status" value="1"/>
</dbReference>
<evidence type="ECO:0000256" key="1">
    <source>
        <dbReference type="ARBA" id="ARBA00001946"/>
    </source>
</evidence>
<dbReference type="GO" id="GO:0004356">
    <property type="term" value="F:glutamine synthetase activity"/>
    <property type="evidence" value="ECO:0007669"/>
    <property type="project" value="InterPro"/>
</dbReference>
<dbReference type="GO" id="GO:0006542">
    <property type="term" value="P:glutamine biosynthetic process"/>
    <property type="evidence" value="ECO:0007669"/>
    <property type="project" value="InterPro"/>
</dbReference>
<proteinExistence type="inferred from homology"/>
<keyword evidence="2" id="KW-0436">Ligase</keyword>
<dbReference type="InterPro" id="IPR014746">
    <property type="entry name" value="Gln_synth/guanido_kin_cat_dom"/>
</dbReference>
<evidence type="ECO:0000256" key="3">
    <source>
        <dbReference type="PROSITE-ProRule" id="PRU01331"/>
    </source>
</evidence>
<evidence type="ECO:0000313" key="7">
    <source>
        <dbReference type="Proteomes" id="UP000433101"/>
    </source>
</evidence>
<reference evidence="6 7" key="1">
    <citation type="submission" date="2019-12" db="EMBL/GenBank/DDBJ databases">
        <authorList>
            <person name="Li M."/>
        </authorList>
    </citation>
    <scope>NUCLEOTIDE SEQUENCE [LARGE SCALE GENOMIC DNA]</scope>
    <source>
        <strain evidence="6 7">GBMRC 2046</strain>
    </source>
</reference>
<evidence type="ECO:0000313" key="6">
    <source>
        <dbReference type="EMBL" id="MXN63691.1"/>
    </source>
</evidence>
<name>A0A7X3S651_9HYPH</name>
<dbReference type="InterPro" id="IPR036651">
    <property type="entry name" value="Gln_synt_N_sf"/>
</dbReference>
<feature type="domain" description="GS catalytic" evidence="5">
    <location>
        <begin position="129"/>
        <end position="463"/>
    </location>
</feature>
<dbReference type="SUPFAM" id="SSF54368">
    <property type="entry name" value="Glutamine synthetase, N-terminal domain"/>
    <property type="match status" value="1"/>
</dbReference>
<dbReference type="RefSeq" id="WP_160773927.1">
    <property type="nucleotide sequence ID" value="NZ_WUMV01000001.1"/>
</dbReference>
<dbReference type="SUPFAM" id="SSF55931">
    <property type="entry name" value="Glutamine synthetase/guanido kinase"/>
    <property type="match status" value="1"/>
</dbReference>
<dbReference type="EMBL" id="WUMV01000001">
    <property type="protein sequence ID" value="MXN63691.1"/>
    <property type="molecule type" value="Genomic_DNA"/>
</dbReference>
<gene>
    <name evidence="6" type="ORF">GR183_02140</name>
</gene>